<dbReference type="CDD" id="cd00190">
    <property type="entry name" value="Tryp_SPc"/>
    <property type="match status" value="1"/>
</dbReference>
<evidence type="ECO:0000313" key="6">
    <source>
        <dbReference type="Proteomes" id="UP000604046"/>
    </source>
</evidence>
<dbReference type="SUPFAM" id="SSF53474">
    <property type="entry name" value="alpha/beta-Hydrolases"/>
    <property type="match status" value="1"/>
</dbReference>
<dbReference type="SUPFAM" id="SSF50494">
    <property type="entry name" value="Trypsin-like serine proteases"/>
    <property type="match status" value="1"/>
</dbReference>
<evidence type="ECO:0000256" key="1">
    <source>
        <dbReference type="ARBA" id="ARBA00022741"/>
    </source>
</evidence>
<protein>
    <submittedName>
        <fullName evidence="5">Mdn1 protein</fullName>
    </submittedName>
</protein>
<dbReference type="InterPro" id="IPR043504">
    <property type="entry name" value="Peptidase_S1_PA_chymotrypsin"/>
</dbReference>
<dbReference type="GO" id="GO:0005634">
    <property type="term" value="C:nucleus"/>
    <property type="evidence" value="ECO:0007669"/>
    <property type="project" value="TreeGrafter"/>
</dbReference>
<keyword evidence="6" id="KW-1185">Reference proteome</keyword>
<evidence type="ECO:0000256" key="3">
    <source>
        <dbReference type="ARBA" id="ARBA00023157"/>
    </source>
</evidence>
<dbReference type="SUPFAM" id="SSF52540">
    <property type="entry name" value="P-loop containing nucleoside triphosphate hydrolases"/>
    <property type="match status" value="2"/>
</dbReference>
<dbReference type="InterPro" id="IPR035914">
    <property type="entry name" value="Sperma_CUB_dom_sf"/>
</dbReference>
<dbReference type="InterPro" id="IPR027417">
    <property type="entry name" value="P-loop_NTPase"/>
</dbReference>
<evidence type="ECO:0000313" key="5">
    <source>
        <dbReference type="EMBL" id="CAE7306257.1"/>
    </source>
</evidence>
<evidence type="ECO:0000259" key="4">
    <source>
        <dbReference type="PROSITE" id="PS50240"/>
    </source>
</evidence>
<dbReference type="FunFam" id="2.40.10.10:FF:000002">
    <property type="entry name" value="Transmembrane protease serine"/>
    <property type="match status" value="1"/>
</dbReference>
<dbReference type="InterPro" id="IPR000073">
    <property type="entry name" value="AB_hydrolase_1"/>
</dbReference>
<comment type="caution">
    <text evidence="5">The sequence shown here is derived from an EMBL/GenBank/DDBJ whole genome shotgun (WGS) entry which is preliminary data.</text>
</comment>
<dbReference type="GO" id="GO:0000055">
    <property type="term" value="P:ribosomal large subunit export from nucleus"/>
    <property type="evidence" value="ECO:0007669"/>
    <property type="project" value="TreeGrafter"/>
</dbReference>
<name>A0A812NHP2_9DINO</name>
<dbReference type="InterPro" id="IPR011704">
    <property type="entry name" value="ATPase_dyneun-rel_AAA"/>
</dbReference>
<dbReference type="OrthoDB" id="414661at2759"/>
<feature type="domain" description="Peptidase S1" evidence="4">
    <location>
        <begin position="976"/>
        <end position="1178"/>
    </location>
</feature>
<evidence type="ECO:0000256" key="2">
    <source>
        <dbReference type="ARBA" id="ARBA00022840"/>
    </source>
</evidence>
<dbReference type="Pfam" id="PF00561">
    <property type="entry name" value="Abhydrolase_1"/>
    <property type="match status" value="1"/>
</dbReference>
<dbReference type="PROSITE" id="PS00135">
    <property type="entry name" value="TRYPSIN_SER"/>
    <property type="match status" value="1"/>
</dbReference>
<dbReference type="GO" id="GO:0004252">
    <property type="term" value="F:serine-type endopeptidase activity"/>
    <property type="evidence" value="ECO:0007669"/>
    <property type="project" value="InterPro"/>
</dbReference>
<proteinExistence type="predicted"/>
<dbReference type="GO" id="GO:0005524">
    <property type="term" value="F:ATP binding"/>
    <property type="evidence" value="ECO:0007669"/>
    <property type="project" value="UniProtKB-KW"/>
</dbReference>
<dbReference type="GO" id="GO:0016887">
    <property type="term" value="F:ATP hydrolysis activity"/>
    <property type="evidence" value="ECO:0007669"/>
    <property type="project" value="InterPro"/>
</dbReference>
<accession>A0A812NHP2</accession>
<dbReference type="SUPFAM" id="SSF49854">
    <property type="entry name" value="Spermadhesin, CUB domain"/>
    <property type="match status" value="1"/>
</dbReference>
<dbReference type="GO" id="GO:0030687">
    <property type="term" value="C:preribosome, large subunit precursor"/>
    <property type="evidence" value="ECO:0007669"/>
    <property type="project" value="TreeGrafter"/>
</dbReference>
<organism evidence="5 6">
    <name type="scientific">Symbiodinium natans</name>
    <dbReference type="NCBI Taxonomy" id="878477"/>
    <lineage>
        <taxon>Eukaryota</taxon>
        <taxon>Sar</taxon>
        <taxon>Alveolata</taxon>
        <taxon>Dinophyceae</taxon>
        <taxon>Suessiales</taxon>
        <taxon>Symbiodiniaceae</taxon>
        <taxon>Symbiodinium</taxon>
    </lineage>
</organism>
<dbReference type="Gene3D" id="3.40.50.300">
    <property type="entry name" value="P-loop containing nucleotide triphosphate hydrolases"/>
    <property type="match status" value="3"/>
</dbReference>
<reference evidence="5" key="1">
    <citation type="submission" date="2021-02" db="EMBL/GenBank/DDBJ databases">
        <authorList>
            <person name="Dougan E. K."/>
            <person name="Rhodes N."/>
            <person name="Thang M."/>
            <person name="Chan C."/>
        </authorList>
    </citation>
    <scope>NUCLEOTIDE SEQUENCE</scope>
</reference>
<dbReference type="InterPro" id="IPR001254">
    <property type="entry name" value="Trypsin_dom"/>
</dbReference>
<dbReference type="GO" id="GO:0006508">
    <property type="term" value="P:proteolysis"/>
    <property type="evidence" value="ECO:0007669"/>
    <property type="project" value="InterPro"/>
</dbReference>
<keyword evidence="3" id="KW-1015">Disulfide bond</keyword>
<dbReference type="Pfam" id="PF00089">
    <property type="entry name" value="Trypsin"/>
    <property type="match status" value="1"/>
</dbReference>
<dbReference type="EMBL" id="CAJNDS010002074">
    <property type="protein sequence ID" value="CAE7306257.1"/>
    <property type="molecule type" value="Genomic_DNA"/>
</dbReference>
<dbReference type="InterPro" id="IPR029058">
    <property type="entry name" value="AB_hydrolase_fold"/>
</dbReference>
<dbReference type="Gene3D" id="2.40.10.10">
    <property type="entry name" value="Trypsin-like serine proteases"/>
    <property type="match status" value="1"/>
</dbReference>
<sequence length="2137" mass="231884">MVDFSDIQDVAKDAALTASALLEGLKDSHLLADSSYDARRRVAKFKIAGGGAAGEFFPDLRIWLEMQLDKNLRISWEKTRAGAVVLHFSGLSFAPLPGAQELYVKAGLDAVTCPSLKSVSQEEYYQCHLKKALLMEDFWKANRTLIPKNLQHQFAFIGDNTIISHLSEQLGHGFGWSMLLVLSAPPSVVDTLEFSDNGVRGTSVHDKNQAGAKLSAKHGFKDLSLNIARPLVGDTRFGGLVRSVGERIMPVACNFGILCSVGEPRWRSKGIRGADPKVVASMFRRKGSKGPHGEEGCLTWKKKRRRCDIAGRLSDPTVLGLRAAFTGFHGNICETKARRGLERQPQCKRLQEPRSVACVGLRIGVADQPVRANRSVHSLAVHLEMKGKALCRLDLLGSDLPMPGSEVAAFRWSDGALLRALKRGDWVLLDEINLAPQATLEGLNALLDHRREVFLPAIGQTVSAHPGFRLFAAQNPVATGGGRKGLPRSFLNRFTRVVLSQLSAQDLRHICRHAHGSALGDEVVDRAVRLVEELQLASRGASEEGPALIPGGKCAFGTPLPGIGGTPVCYDLGKHAFPAAVLLRSSCGFGGIEEASCEPCDSRSGVGHETPVLCLGSHSLQAQPQGLQVGSALLRQPLQAADVRGFGASEHLRHVPHLTALAGQRDVLHAMAHAVSNELKWPLLLVGGPGAGKHSLVRWLAAMARMPLQEVPLTPAMDASELLGCFEQVDARGLLHQLARWITAAAFGLRRAQESLPAATALNLDECFRQSALLEKCLDQKAPLPEAMDKAEVLVKQLQIASSQMDSPGAKEPSDFGAKLLAAARARMNSAGRFEWVDGPLVTAMVEGSWVLLSHAEQAAPAVLDRLNSLLEPNGFLLPDAEPHPDFRVFFTLTTGCAVAPVALLSFRSMVSQADERVPRFNPEACNLSDGTVAMDLSTTAVWNLRGSQDGAGEVDHRDYEQCGILGGMVAERGLCMERNVCKMRKLRVVAGDWKQYSDDEAVRGQSVERRIKRVFSHPQYDDAFDSDFDMAVLELDKPFPINECIGVACLPTMDDDKDLTGAECSITGWGTLMSSGPMPEVLQEASVTLLSMKECEEDYAKHNETITASMLCAAGNSEKGITDTCQGDSGGPLVCEESGHYIVRGVTSWGDGCALEGYPGVYARVSSALGWIRDIMDGKVETSDTSDETAPDIAFGHAMWTVLSGSCTVDDSDCLVSPGYPGNYSNKDDCRIAVNTSAATPLQVESFSTEAGYDSLLVNCKAYSGSVGPEAVVPDTTIYWYSDGSVVSSGWRICPSDNEKKSFRSTGPAKKRAEALLIKLRPRAVKMKRWLLVQALNWAASQKFDSARDWGATGTTDTLKLLQKVRETLSKQAALFCPSPAALVDAARLVLAEATLPSLVSLHLATLHCMAHTLWLGLRTAAMRRGEEVKPSWVTVPSAAAIKRAKHLCDASFAHGAEREGGSGALFFLGHGALTNGFRMPPAELQQVQLEQVDLRSPVDLLLSLIIRPPRCRYTPTKLGPSTFRIADKGHGRREDLVLQNPRGQSLQCSLFEPIPEPGQPEENWSSMDRPCVIFLHGNSSCRLEALPLLPLLLPLRISLFCFDFAGCGISEGDYVSLGWFEREDLATCIAHLRATGKASQVALWGRSMGAVTALLHADRDPSIAALVLDSPFASLRDLATDLAGRKAMFPSWATRAIIPGARAAIRARAGFDIEDLEGKSHARKCFMPALFIAARGDDFITPWHAEELCQAYHGEKEFYLTEGDHHSSRSVVCRQKATLFLCRAFHAPRLDALLELHTAGLSDLFGPGLPKPAQGKDLEREGAEICWQMRLVPALGQMALCNGKRCQRPVTASAVVELGDSKAEVGFFIRLVPAEGVFAKLDELGQPRFLVVSFTSDMSMVSRVHSDTLRTLAVGPGLHDDRQVGIGLTFDLAGNLSLHVDSQQLLAVDVGKGFRAELTLWLMRLRGKNTFGGLVVEDAEATLCEHLGDAVLRSRHLGHAEGVLLLNRRSLCRPLGDLGLTRDTRDPCSPCSPSDLETKERTDAARRCAQSPEVLIGWRVKVSGLGEGVVTGLRRRHLRPTLFKISGLGQLDGPSPVAKLREVPLRRQAPFLPCGGGYHFELMRKEVFFEQAICV</sequence>
<dbReference type="InterPro" id="IPR033116">
    <property type="entry name" value="TRYPSIN_SER"/>
</dbReference>
<dbReference type="Gene3D" id="3.40.50.1820">
    <property type="entry name" value="alpha/beta hydrolase"/>
    <property type="match status" value="1"/>
</dbReference>
<dbReference type="PANTHER" id="PTHR48103">
    <property type="entry name" value="MIDASIN-RELATED"/>
    <property type="match status" value="1"/>
</dbReference>
<keyword evidence="1" id="KW-0547">Nucleotide-binding</keyword>
<keyword evidence="2" id="KW-0067">ATP-binding</keyword>
<dbReference type="Proteomes" id="UP000604046">
    <property type="component" value="Unassembled WGS sequence"/>
</dbReference>
<gene>
    <name evidence="5" type="primary">mdn1</name>
    <name evidence="5" type="ORF">SNAT2548_LOCUS16094</name>
</gene>
<dbReference type="SMART" id="SM00020">
    <property type="entry name" value="Tryp_SPc"/>
    <property type="match status" value="1"/>
</dbReference>
<dbReference type="GO" id="GO:0000027">
    <property type="term" value="P:ribosomal large subunit assembly"/>
    <property type="evidence" value="ECO:0007669"/>
    <property type="project" value="TreeGrafter"/>
</dbReference>
<dbReference type="InterPro" id="IPR009003">
    <property type="entry name" value="Peptidase_S1_PA"/>
</dbReference>
<dbReference type="Pfam" id="PF07728">
    <property type="entry name" value="AAA_5"/>
    <property type="match status" value="2"/>
</dbReference>
<dbReference type="PANTHER" id="PTHR48103:SF2">
    <property type="entry name" value="MIDASIN"/>
    <property type="match status" value="1"/>
</dbReference>
<dbReference type="PROSITE" id="PS50240">
    <property type="entry name" value="TRYPSIN_DOM"/>
    <property type="match status" value="1"/>
</dbReference>